<keyword evidence="2" id="KW-1185">Reference proteome</keyword>
<accession>A0A2S7WSR4</accession>
<evidence type="ECO:0000313" key="2">
    <source>
        <dbReference type="Proteomes" id="UP000238882"/>
    </source>
</evidence>
<dbReference type="PROSITE" id="PS51257">
    <property type="entry name" value="PROKAR_LIPOPROTEIN"/>
    <property type="match status" value="1"/>
</dbReference>
<dbReference type="AlphaFoldDB" id="A0A2S7WSR4"/>
<gene>
    <name evidence="1" type="ORF">BTO18_14725</name>
</gene>
<proteinExistence type="predicted"/>
<evidence type="ECO:0000313" key="1">
    <source>
        <dbReference type="EMBL" id="PQJ80351.1"/>
    </source>
</evidence>
<dbReference type="Proteomes" id="UP000238882">
    <property type="component" value="Unassembled WGS sequence"/>
</dbReference>
<reference evidence="1 2" key="1">
    <citation type="submission" date="2016-12" db="EMBL/GenBank/DDBJ databases">
        <title>Trade-off between light-utilization and light-protection in marine flavobacteria.</title>
        <authorList>
            <person name="Kumagai Y."/>
            <person name="Yoshizawa S."/>
            <person name="Kogure K."/>
            <person name="Iwasaki W."/>
        </authorList>
    </citation>
    <scope>NUCLEOTIDE SEQUENCE [LARGE SCALE GENOMIC DNA]</scope>
    <source>
        <strain evidence="1 2">NBRC 108759</strain>
    </source>
</reference>
<name>A0A2S7WSR4_9FLAO</name>
<protein>
    <submittedName>
        <fullName evidence="1">Uncharacterized protein</fullName>
    </submittedName>
</protein>
<organism evidence="1 2">
    <name type="scientific">Polaribacter porphyrae</name>
    <dbReference type="NCBI Taxonomy" id="1137780"/>
    <lineage>
        <taxon>Bacteria</taxon>
        <taxon>Pseudomonadati</taxon>
        <taxon>Bacteroidota</taxon>
        <taxon>Flavobacteriia</taxon>
        <taxon>Flavobacteriales</taxon>
        <taxon>Flavobacteriaceae</taxon>
    </lineage>
</organism>
<dbReference type="Pfam" id="PF19897">
    <property type="entry name" value="DUF6370"/>
    <property type="match status" value="1"/>
</dbReference>
<dbReference type="EMBL" id="MSCN01000001">
    <property type="protein sequence ID" value="PQJ80351.1"/>
    <property type="molecule type" value="Genomic_DNA"/>
</dbReference>
<dbReference type="InterPro" id="IPR045950">
    <property type="entry name" value="DUF6370"/>
</dbReference>
<sequence>MNLKNLTFLSLFIVAISCKSKDEINQTVEISCGQCQFNLEGDGCSLAVKIDDKAYFVEGFGIDDFGDAHDENSGFCNVIRKGEITGTIENGKFLASSIKLQD</sequence>
<dbReference type="RefSeq" id="WP_105016949.1">
    <property type="nucleotide sequence ID" value="NZ_MSCN01000001.1"/>
</dbReference>
<dbReference type="OrthoDB" id="676338at2"/>
<comment type="caution">
    <text evidence="1">The sequence shown here is derived from an EMBL/GenBank/DDBJ whole genome shotgun (WGS) entry which is preliminary data.</text>
</comment>